<evidence type="ECO:0000259" key="5">
    <source>
        <dbReference type="Pfam" id="PF00361"/>
    </source>
</evidence>
<dbReference type="PRINTS" id="PR01437">
    <property type="entry name" value="NUOXDRDTASE4"/>
</dbReference>
<evidence type="ECO:0000313" key="13">
    <source>
        <dbReference type="EMBL" id="KAH0446625.1"/>
    </source>
</evidence>
<dbReference type="GO" id="GO:0009507">
    <property type="term" value="C:chloroplast"/>
    <property type="evidence" value="ECO:0007669"/>
    <property type="project" value="TreeGrafter"/>
</dbReference>
<reference evidence="16 19" key="1">
    <citation type="journal article" date="2021" name="Hortic Res">
        <title>Chromosome-scale assembly of the Dendrobium chrysotoxum genome enhances the understanding of orchid evolution.</title>
        <authorList>
            <person name="Zhang Y."/>
            <person name="Zhang G.Q."/>
            <person name="Zhang D."/>
            <person name="Liu X.D."/>
            <person name="Xu X.Y."/>
            <person name="Sun W.H."/>
            <person name="Yu X."/>
            <person name="Zhu X."/>
            <person name="Wang Z.W."/>
            <person name="Zhao X."/>
            <person name="Zhong W.Y."/>
            <person name="Chen H."/>
            <person name="Yin W.L."/>
            <person name="Huang T."/>
            <person name="Niu S.C."/>
            <person name="Liu Z.J."/>
        </authorList>
    </citation>
    <scope>NUCLEOTIDE SEQUENCE [LARGE SCALE GENOMIC DNA]</scope>
    <source>
        <strain evidence="16">Lindl</strain>
    </source>
</reference>
<dbReference type="EMBL" id="JAGFBR010000210">
    <property type="protein sequence ID" value="KAH0446386.1"/>
    <property type="molecule type" value="Genomic_DNA"/>
</dbReference>
<gene>
    <name evidence="18" type="ORF">IEQ34_023560</name>
    <name evidence="17" type="ORF">IEQ34_023803</name>
    <name evidence="16" type="ORF">IEQ34_023911</name>
    <name evidence="15" type="ORF">IEQ34_024205</name>
    <name evidence="14" type="ORF">IEQ34_024425</name>
    <name evidence="13" type="ORF">IEQ34_024535</name>
    <name evidence="12" type="ORF">IEQ34_024562</name>
    <name evidence="11" type="ORF">IEQ34_024758</name>
    <name evidence="10" type="ORF">IEQ34_024777</name>
    <name evidence="9" type="ORF">IEQ34_024876</name>
    <name evidence="8" type="ORF">IEQ34_024973</name>
    <name evidence="7" type="ORF">IEQ34_025476</name>
    <name evidence="6" type="ORF">IEQ34_025782</name>
</gene>
<dbReference type="InterPro" id="IPR003918">
    <property type="entry name" value="NADH_UbQ_OxRdtase"/>
</dbReference>
<comment type="caution">
    <text evidence="16">The sequence shown here is derived from an EMBL/GenBank/DDBJ whole genome shotgun (WGS) entry which is preliminary data.</text>
</comment>
<dbReference type="EMBL" id="JAGFBR010000096">
    <property type="protein sequence ID" value="KAH0447346.1"/>
    <property type="molecule type" value="Genomic_DNA"/>
</dbReference>
<dbReference type="AlphaFoldDB" id="A0AAV7FJL5"/>
<dbReference type="EMBL" id="JAGFBR010000104">
    <property type="protein sequence ID" value="KAH0447254.1"/>
    <property type="molecule type" value="Genomic_DNA"/>
</dbReference>
<dbReference type="GO" id="GO:0015990">
    <property type="term" value="P:electron transport coupled proton transport"/>
    <property type="evidence" value="ECO:0007669"/>
    <property type="project" value="TreeGrafter"/>
</dbReference>
<dbReference type="GO" id="GO:0008137">
    <property type="term" value="F:NADH dehydrogenase (ubiquinone) activity"/>
    <property type="evidence" value="ECO:0007669"/>
    <property type="project" value="InterPro"/>
</dbReference>
<feature type="region of interest" description="Disordered" evidence="3">
    <location>
        <begin position="372"/>
        <end position="399"/>
    </location>
</feature>
<dbReference type="EMBL" id="JAGFBR010000646">
    <property type="protein sequence ID" value="KAH0439902.1"/>
    <property type="molecule type" value="Genomic_DNA"/>
</dbReference>
<dbReference type="PANTHER" id="PTHR43507:SF21">
    <property type="entry name" value="NAD(P)H-QUINONE OXIDOREDUCTASE CHAIN 4, CHLOROPLASTIC"/>
    <property type="match status" value="1"/>
</dbReference>
<keyword evidence="1" id="KW-1278">Translocase</keyword>
<evidence type="ECO:0000313" key="12">
    <source>
        <dbReference type="EMBL" id="KAH0446595.1"/>
    </source>
</evidence>
<dbReference type="EMBL" id="JAGFBR010000206">
    <property type="protein sequence ID" value="KAH0446410.1"/>
    <property type="molecule type" value="Genomic_DNA"/>
</dbReference>
<evidence type="ECO:0000313" key="6">
    <source>
        <dbReference type="EMBL" id="KAH0439902.1"/>
    </source>
</evidence>
<evidence type="ECO:0000313" key="19">
    <source>
        <dbReference type="Proteomes" id="UP000775213"/>
    </source>
</evidence>
<dbReference type="Pfam" id="PF00361">
    <property type="entry name" value="Proton_antipo_M"/>
    <property type="match status" value="1"/>
</dbReference>
<protein>
    <recommendedName>
        <fullName evidence="5">NADH:quinone oxidoreductase/Mrp antiporter transmembrane domain-containing protein</fullName>
    </recommendedName>
</protein>
<dbReference type="EMBL" id="JAGFBR010000175">
    <property type="protein sequence ID" value="KAH0446625.1"/>
    <property type="molecule type" value="Genomic_DNA"/>
</dbReference>
<feature type="domain" description="NADH:quinone oxidoreductase/Mrp antiporter transmembrane" evidence="5">
    <location>
        <begin position="45"/>
        <end position="130"/>
    </location>
</feature>
<keyword evidence="19" id="KW-1185">Reference proteome</keyword>
<evidence type="ECO:0000313" key="17">
    <source>
        <dbReference type="EMBL" id="KAH0447346.1"/>
    </source>
</evidence>
<name>A0AAV7FJL5_DENCH</name>
<dbReference type="Proteomes" id="UP000775213">
    <property type="component" value="Unassembled WGS sequence"/>
</dbReference>
<dbReference type="EMBL" id="JAGFBR010000367">
    <property type="protein sequence ID" value="KAH0445435.1"/>
    <property type="molecule type" value="Genomic_DNA"/>
</dbReference>
<evidence type="ECO:0000313" key="15">
    <source>
        <dbReference type="EMBL" id="KAH0446968.1"/>
    </source>
</evidence>
<dbReference type="EMBL" id="JAGFBR010000081">
    <property type="protein sequence ID" value="KAH0447598.1"/>
    <property type="molecule type" value="Genomic_DNA"/>
</dbReference>
<dbReference type="EMBL" id="JAGFBR010000161">
    <property type="protein sequence ID" value="KAH0446738.1"/>
    <property type="molecule type" value="Genomic_DNA"/>
</dbReference>
<feature type="transmembrane region" description="Helical" evidence="4">
    <location>
        <begin position="139"/>
        <end position="164"/>
    </location>
</feature>
<feature type="transmembrane region" description="Helical" evidence="4">
    <location>
        <begin position="185"/>
        <end position="202"/>
    </location>
</feature>
<evidence type="ECO:0000256" key="3">
    <source>
        <dbReference type="SAM" id="MobiDB-lite"/>
    </source>
</evidence>
<keyword evidence="2" id="KW-0520">NAD</keyword>
<dbReference type="GO" id="GO:0048039">
    <property type="term" value="F:ubiquinone binding"/>
    <property type="evidence" value="ECO:0007669"/>
    <property type="project" value="TreeGrafter"/>
</dbReference>
<keyword evidence="4" id="KW-0812">Transmembrane</keyword>
<evidence type="ECO:0000313" key="14">
    <source>
        <dbReference type="EMBL" id="KAH0446738.1"/>
    </source>
</evidence>
<dbReference type="EMBL" id="JAGFBR010000134">
    <property type="protein sequence ID" value="KAH0446968.1"/>
    <property type="molecule type" value="Genomic_DNA"/>
</dbReference>
<evidence type="ECO:0000313" key="18">
    <source>
        <dbReference type="EMBL" id="KAH0447598.1"/>
    </source>
</evidence>
<reference evidence="16" key="2">
    <citation type="submission" date="2021-03" db="EMBL/GenBank/DDBJ databases">
        <authorList>
            <person name="Zhang Y."/>
            <person name="Zhang G.-Q."/>
            <person name="Huang T."/>
            <person name="Niu S.-C."/>
            <person name="Liu Z.-J."/>
        </authorList>
    </citation>
    <scope>NUCLEOTIDE SEQUENCE</scope>
    <source>
        <strain evidence="16">Lindl</strain>
        <tissue evidence="16">Fresh leaves</tissue>
    </source>
</reference>
<evidence type="ECO:0000256" key="1">
    <source>
        <dbReference type="ARBA" id="ARBA00022967"/>
    </source>
</evidence>
<evidence type="ECO:0000313" key="16">
    <source>
        <dbReference type="EMBL" id="KAH0447254.1"/>
    </source>
</evidence>
<dbReference type="GO" id="GO:0042773">
    <property type="term" value="P:ATP synthesis coupled electron transport"/>
    <property type="evidence" value="ECO:0007669"/>
    <property type="project" value="InterPro"/>
</dbReference>
<evidence type="ECO:0000256" key="4">
    <source>
        <dbReference type="SAM" id="Phobius"/>
    </source>
</evidence>
<evidence type="ECO:0000256" key="2">
    <source>
        <dbReference type="ARBA" id="ARBA00023027"/>
    </source>
</evidence>
<feature type="transmembrane region" description="Helical" evidence="4">
    <location>
        <begin position="21"/>
        <end position="43"/>
    </location>
</feature>
<keyword evidence="4" id="KW-0472">Membrane</keyword>
<organism evidence="16 19">
    <name type="scientific">Dendrobium chrysotoxum</name>
    <name type="common">Orchid</name>
    <dbReference type="NCBI Taxonomy" id="161865"/>
    <lineage>
        <taxon>Eukaryota</taxon>
        <taxon>Viridiplantae</taxon>
        <taxon>Streptophyta</taxon>
        <taxon>Embryophyta</taxon>
        <taxon>Tracheophyta</taxon>
        <taxon>Spermatophyta</taxon>
        <taxon>Magnoliopsida</taxon>
        <taxon>Liliopsida</taxon>
        <taxon>Asparagales</taxon>
        <taxon>Orchidaceae</taxon>
        <taxon>Epidendroideae</taxon>
        <taxon>Malaxideae</taxon>
        <taxon>Dendrobiinae</taxon>
        <taxon>Dendrobium</taxon>
    </lineage>
</organism>
<dbReference type="PANTHER" id="PTHR43507">
    <property type="entry name" value="NADH-UBIQUINONE OXIDOREDUCTASE CHAIN 4"/>
    <property type="match status" value="1"/>
</dbReference>
<accession>A0AAV7FJL5</accession>
<keyword evidence="4" id="KW-1133">Transmembrane helix</keyword>
<dbReference type="EMBL" id="JAGFBR010000178">
    <property type="protein sequence ID" value="KAH0446595.1"/>
    <property type="molecule type" value="Genomic_DNA"/>
</dbReference>
<evidence type="ECO:0000313" key="10">
    <source>
        <dbReference type="EMBL" id="KAH0446386.1"/>
    </source>
</evidence>
<evidence type="ECO:0000313" key="8">
    <source>
        <dbReference type="EMBL" id="KAH0446198.1"/>
    </source>
</evidence>
<dbReference type="GO" id="GO:0003954">
    <property type="term" value="F:NADH dehydrogenase activity"/>
    <property type="evidence" value="ECO:0007669"/>
    <property type="project" value="TreeGrafter"/>
</dbReference>
<dbReference type="EMBL" id="JAGFBR010000225">
    <property type="protein sequence ID" value="KAH0446288.1"/>
    <property type="molecule type" value="Genomic_DNA"/>
</dbReference>
<evidence type="ECO:0000313" key="9">
    <source>
        <dbReference type="EMBL" id="KAH0446288.1"/>
    </source>
</evidence>
<feature type="transmembrane region" description="Helical" evidence="4">
    <location>
        <begin position="97"/>
        <end position="119"/>
    </location>
</feature>
<dbReference type="InterPro" id="IPR001750">
    <property type="entry name" value="ND/Mrp_TM"/>
</dbReference>
<proteinExistence type="predicted"/>
<evidence type="ECO:0000313" key="11">
    <source>
        <dbReference type="EMBL" id="KAH0446410.1"/>
    </source>
</evidence>
<sequence>MGAYGLIRINMELLAHAHSRLSPWLVIVGIIQIIYAASTSLGIGSITGMGLNGAILQRLSHGLIGAALFFLAGTSCDRIRFVYLEEMGGISIPMPKIFTMFSSFSMASLALPGMSGFVAEFLVFFGRITSPKSLFMPKMLITFVMAIGMIFTPIFFLSMLRQIFYGYKLFNIPNSNFFDSGPRELFVSICIFLPVIGIGLYPDFVLPLSVDKTRRGVRENGNKAIRASIEEISQTFPILASFILFSVALQSQSNSLRERLLSLRGPIIGCHSPITKVVQGTPREPGFENGDLVCVTRAMCSCASSSKGVSRKPRLGSGSCRAAGKDVAIYGPWAMDLVRKSFPIPARPSSSSSFTEDSFELRVLLEPFSAETETEGTSVNPTIPRGRISGTFAPNSHFS</sequence>
<dbReference type="EMBL" id="JAGFBR010000238">
    <property type="protein sequence ID" value="KAH0446198.1"/>
    <property type="molecule type" value="Genomic_DNA"/>
</dbReference>
<evidence type="ECO:0000313" key="7">
    <source>
        <dbReference type="EMBL" id="KAH0445435.1"/>
    </source>
</evidence>